<evidence type="ECO:0000256" key="3">
    <source>
        <dbReference type="PROSITE-ProRule" id="PRU00169"/>
    </source>
</evidence>
<dbReference type="Gene3D" id="2.40.50.1020">
    <property type="entry name" value="LytTr DNA-binding domain"/>
    <property type="match status" value="1"/>
</dbReference>
<feature type="domain" description="Response regulatory" evidence="4">
    <location>
        <begin position="3"/>
        <end position="124"/>
    </location>
</feature>
<dbReference type="PANTHER" id="PTHR37299">
    <property type="entry name" value="TRANSCRIPTIONAL REGULATOR-RELATED"/>
    <property type="match status" value="1"/>
</dbReference>
<dbReference type="OrthoDB" id="1756867at2"/>
<evidence type="ECO:0000256" key="1">
    <source>
        <dbReference type="ARBA" id="ARBA00018672"/>
    </source>
</evidence>
<sequence length="242" mass="28471">MISIAICEDEKIYRDKLKEFLGKFLEQKKYSVEEFENGESFLERFEKDESYRENLDIVLLDIQMDGINGMDVARKIREWNKKLQIIFITAVPDFLADGYEVKAFRYLLKPIGYEDFCKHFGKCLEEIDENKESSIVINDLNTGKTVVVPTESILFVETYGRNLLVHIDKNVYRVYESIGSMEEKLDRETFFRVHRGYIVNISRIESIKGRTAIVAGNEVMISRDKIKELKERVMDYIEKVMK</sequence>
<feature type="modified residue" description="4-aspartylphosphate" evidence="3">
    <location>
        <position position="61"/>
    </location>
</feature>
<comment type="caution">
    <text evidence="6">The sequence shown here is derived from an EMBL/GenBank/DDBJ whole genome shotgun (WGS) entry which is preliminary data.</text>
</comment>
<dbReference type="STRING" id="500633.CLOHIR_02196"/>
<dbReference type="SMART" id="SM00850">
    <property type="entry name" value="LytTR"/>
    <property type="match status" value="1"/>
</dbReference>
<reference evidence="6 7" key="2">
    <citation type="submission" date="2008-10" db="EMBL/GenBank/DDBJ databases">
        <title>Draft genome sequence of Clostridium hiranonis (DSM 13275).</title>
        <authorList>
            <person name="Sudarsanam P."/>
            <person name="Ley R."/>
            <person name="Guruge J."/>
            <person name="Turnbaugh P.J."/>
            <person name="Mahowald M."/>
            <person name="Liep D."/>
            <person name="Gordon J."/>
        </authorList>
    </citation>
    <scope>NUCLEOTIDE SEQUENCE [LARGE SCALE GENOMIC DNA]</scope>
    <source>
        <strain evidence="6 7">DSM 13275</strain>
    </source>
</reference>
<feature type="domain" description="HTH LytTR-type" evidence="5">
    <location>
        <begin position="138"/>
        <end position="235"/>
    </location>
</feature>
<dbReference type="HOGENOM" id="CLU_000445_14_2_9"/>
<reference evidence="6 7" key="1">
    <citation type="submission" date="2008-09" db="EMBL/GenBank/DDBJ databases">
        <authorList>
            <person name="Fulton L."/>
            <person name="Clifton S."/>
            <person name="Fulton B."/>
            <person name="Xu J."/>
            <person name="Minx P."/>
            <person name="Pepin K.H."/>
            <person name="Johnson M."/>
            <person name="Thiruvilangam P."/>
            <person name="Bhonagiri V."/>
            <person name="Nash W.E."/>
            <person name="Mardis E.R."/>
            <person name="Wilson R.K."/>
        </authorList>
    </citation>
    <scope>NUCLEOTIDE SEQUENCE [LARGE SCALE GENOMIC DNA]</scope>
    <source>
        <strain evidence="6 7">DSM 13275</strain>
    </source>
</reference>
<gene>
    <name evidence="6" type="ORF">CLOHIR_02196</name>
</gene>
<dbReference type="InterPro" id="IPR011006">
    <property type="entry name" value="CheY-like_superfamily"/>
</dbReference>
<name>B6G234_PEPHT</name>
<organism evidence="6 7">
    <name type="scientific">Peptacetobacter hiranonis (strain DSM 13275 / JCM 10541 / KCTC 15199 / TO-931)</name>
    <name type="common">Clostridium hiranonis</name>
    <dbReference type="NCBI Taxonomy" id="500633"/>
    <lineage>
        <taxon>Bacteria</taxon>
        <taxon>Bacillati</taxon>
        <taxon>Bacillota</taxon>
        <taxon>Clostridia</taxon>
        <taxon>Peptostreptococcales</taxon>
        <taxon>Peptostreptococcaceae</taxon>
        <taxon>Peptacetobacter</taxon>
    </lineage>
</organism>
<dbReference type="SUPFAM" id="SSF52172">
    <property type="entry name" value="CheY-like"/>
    <property type="match status" value="1"/>
</dbReference>
<dbReference type="RefSeq" id="WP_006441036.1">
    <property type="nucleotide sequence ID" value="NZ_DS995361.1"/>
</dbReference>
<dbReference type="Proteomes" id="UP000003178">
    <property type="component" value="Unassembled WGS sequence"/>
</dbReference>
<proteinExistence type="predicted"/>
<evidence type="ECO:0000256" key="2">
    <source>
        <dbReference type="ARBA" id="ARBA00024867"/>
    </source>
</evidence>
<dbReference type="SMART" id="SM00448">
    <property type="entry name" value="REC"/>
    <property type="match status" value="1"/>
</dbReference>
<dbReference type="Pfam" id="PF04397">
    <property type="entry name" value="LytTR"/>
    <property type="match status" value="1"/>
</dbReference>
<evidence type="ECO:0000259" key="5">
    <source>
        <dbReference type="PROSITE" id="PS50930"/>
    </source>
</evidence>
<keyword evidence="3" id="KW-0597">Phosphoprotein</keyword>
<keyword evidence="6" id="KW-0238">DNA-binding</keyword>
<dbReference type="eggNOG" id="COG3279">
    <property type="taxonomic scope" value="Bacteria"/>
</dbReference>
<dbReference type="Pfam" id="PF00072">
    <property type="entry name" value="Response_reg"/>
    <property type="match status" value="1"/>
</dbReference>
<dbReference type="Gene3D" id="3.40.50.2300">
    <property type="match status" value="1"/>
</dbReference>
<dbReference type="GO" id="GO:0000156">
    <property type="term" value="F:phosphorelay response regulator activity"/>
    <property type="evidence" value="ECO:0007669"/>
    <property type="project" value="InterPro"/>
</dbReference>
<evidence type="ECO:0000313" key="7">
    <source>
        <dbReference type="Proteomes" id="UP000003178"/>
    </source>
</evidence>
<dbReference type="PANTHER" id="PTHR37299:SF1">
    <property type="entry name" value="STAGE 0 SPORULATION PROTEIN A HOMOLOG"/>
    <property type="match status" value="1"/>
</dbReference>
<comment type="function">
    <text evidence="2">May play the central regulatory role in sporulation. It may be an element of the effector pathway responsible for the activation of sporulation genes in response to nutritional stress. Spo0A may act in concert with spo0H (a sigma factor) to control the expression of some genes that are critical to the sporulation process.</text>
</comment>
<dbReference type="EMBL" id="ABWP01000086">
    <property type="protein sequence ID" value="EEA84178.1"/>
    <property type="molecule type" value="Genomic_DNA"/>
</dbReference>
<dbReference type="InterPro" id="IPR007492">
    <property type="entry name" value="LytTR_DNA-bd_dom"/>
</dbReference>
<dbReference type="InterPro" id="IPR001789">
    <property type="entry name" value="Sig_transdc_resp-reg_receiver"/>
</dbReference>
<protein>
    <recommendedName>
        <fullName evidence="1">Stage 0 sporulation protein A homolog</fullName>
    </recommendedName>
</protein>
<dbReference type="PROSITE" id="PS50110">
    <property type="entry name" value="RESPONSE_REGULATORY"/>
    <property type="match status" value="1"/>
</dbReference>
<keyword evidence="7" id="KW-1185">Reference proteome</keyword>
<dbReference type="PROSITE" id="PS50930">
    <property type="entry name" value="HTH_LYTTR"/>
    <property type="match status" value="1"/>
</dbReference>
<dbReference type="AlphaFoldDB" id="B6G234"/>
<dbReference type="GO" id="GO:0003677">
    <property type="term" value="F:DNA binding"/>
    <property type="evidence" value="ECO:0007669"/>
    <property type="project" value="UniProtKB-KW"/>
</dbReference>
<evidence type="ECO:0000259" key="4">
    <source>
        <dbReference type="PROSITE" id="PS50110"/>
    </source>
</evidence>
<dbReference type="InterPro" id="IPR046947">
    <property type="entry name" value="LytR-like"/>
</dbReference>
<evidence type="ECO:0000313" key="6">
    <source>
        <dbReference type="EMBL" id="EEA84178.1"/>
    </source>
</evidence>
<accession>B6G234</accession>